<evidence type="ECO:0000256" key="1">
    <source>
        <dbReference type="SAM" id="MobiDB-lite"/>
    </source>
</evidence>
<gene>
    <name evidence="2" type="ORF">EWM64_g9476</name>
</gene>
<dbReference type="EMBL" id="SFCI01002027">
    <property type="protein sequence ID" value="TFY74535.1"/>
    <property type="molecule type" value="Genomic_DNA"/>
</dbReference>
<dbReference type="Pfam" id="PF14441">
    <property type="entry name" value="OTT_1508_deam"/>
    <property type="match status" value="1"/>
</dbReference>
<dbReference type="Proteomes" id="UP000298061">
    <property type="component" value="Unassembled WGS sequence"/>
</dbReference>
<evidence type="ECO:0000313" key="3">
    <source>
        <dbReference type="Proteomes" id="UP000298061"/>
    </source>
</evidence>
<accession>A0A4Y9ZIR2</accession>
<dbReference type="InterPro" id="IPR027796">
    <property type="entry name" value="OTT_1508_deam-like"/>
</dbReference>
<feature type="region of interest" description="Disordered" evidence="1">
    <location>
        <begin position="50"/>
        <end position="73"/>
    </location>
</feature>
<sequence>MDSSKHAAPLVHTASSVRPETLLVLLTGILETTVDLDTDGILNRFNSGARSLSKGSRPCFSSSTSSPPDADSDPLYVDDRLKSALDAVAILCVMEPQGEVYAVALETRAGKCTLYIACNGTPPALLEAYLNGIRGRLLQISLSTAIDADKSTGVPSNETIQALMQNMLMDCHKHGLKKIRRRLEKRKAGFDAYMAKLSQNPARVDVALRDKLCCLQGHLNVLVRMFEEQEPDDEIAVVIVYHASSLYEYLKEGSAELYLLQELDQEFATTGDGFTMRRFFEKLFAYYTAVMDLVSVTGSVAFWPLIKCNFTVVLVPGEHHVVSFPVRGQAVDAILTTFQETALRHMHDSVEKTAKEPWSGYLDNAFTFQSHVHAVCALISYLHRQQIRTYRYLGISKLACYSCSRYINAYNALSEELDGSQEDFFMRGTRGKIYLPWILPHLGADRDQRIQENMMEEIRWDMEALLGREAMRQARPGSTDISESENASSTFGLCPDIEDRIERKKRKFGL</sequence>
<evidence type="ECO:0000313" key="2">
    <source>
        <dbReference type="EMBL" id="TFY74535.1"/>
    </source>
</evidence>
<proteinExistence type="predicted"/>
<protein>
    <submittedName>
        <fullName evidence="2">Uncharacterized protein</fullName>
    </submittedName>
</protein>
<comment type="caution">
    <text evidence="2">The sequence shown here is derived from an EMBL/GenBank/DDBJ whole genome shotgun (WGS) entry which is preliminary data.</text>
</comment>
<reference evidence="2 3" key="1">
    <citation type="submission" date="2019-02" db="EMBL/GenBank/DDBJ databases">
        <title>Genome sequencing of the rare red list fungi Hericium alpestre (H. flagellum).</title>
        <authorList>
            <person name="Buettner E."/>
            <person name="Kellner H."/>
        </authorList>
    </citation>
    <scope>NUCLEOTIDE SEQUENCE [LARGE SCALE GENOMIC DNA]</scope>
    <source>
        <strain evidence="2 3">DSM 108284</strain>
    </source>
</reference>
<dbReference type="OrthoDB" id="2824533at2759"/>
<dbReference type="STRING" id="135208.A0A4Y9ZIR2"/>
<name>A0A4Y9ZIR2_9AGAM</name>
<dbReference type="AlphaFoldDB" id="A0A4Y9ZIR2"/>
<organism evidence="2 3">
    <name type="scientific">Hericium alpestre</name>
    <dbReference type="NCBI Taxonomy" id="135208"/>
    <lineage>
        <taxon>Eukaryota</taxon>
        <taxon>Fungi</taxon>
        <taxon>Dikarya</taxon>
        <taxon>Basidiomycota</taxon>
        <taxon>Agaricomycotina</taxon>
        <taxon>Agaricomycetes</taxon>
        <taxon>Russulales</taxon>
        <taxon>Hericiaceae</taxon>
        <taxon>Hericium</taxon>
    </lineage>
</organism>
<keyword evidence="3" id="KW-1185">Reference proteome</keyword>